<keyword evidence="3" id="KW-1185">Reference proteome</keyword>
<proteinExistence type="inferred from homology"/>
<comment type="similarity">
    <text evidence="1">Belongs to the UPF0235 family.</text>
</comment>
<dbReference type="GO" id="GO:0005737">
    <property type="term" value="C:cytoplasm"/>
    <property type="evidence" value="ECO:0007669"/>
    <property type="project" value="TreeGrafter"/>
</dbReference>
<evidence type="ECO:0000313" key="2">
    <source>
        <dbReference type="EMBL" id="RYO85079.1"/>
    </source>
</evidence>
<dbReference type="Proteomes" id="UP000293360">
    <property type="component" value="Unassembled WGS sequence"/>
</dbReference>
<reference evidence="2 3" key="1">
    <citation type="submission" date="2018-06" db="EMBL/GenBank/DDBJ databases">
        <title>Complete Genomes of Monosporascus.</title>
        <authorList>
            <person name="Robinson A.J."/>
            <person name="Natvig D.O."/>
        </authorList>
    </citation>
    <scope>NUCLEOTIDE SEQUENCE [LARGE SCALE GENOMIC DNA]</scope>
    <source>
        <strain evidence="2 3">CBS 110550</strain>
    </source>
</reference>
<comment type="caution">
    <text evidence="2">The sequence shown here is derived from an EMBL/GenBank/DDBJ whole genome shotgun (WGS) entry which is preliminary data.</text>
</comment>
<dbReference type="HAMAP" id="MF_00634">
    <property type="entry name" value="UPF0235"/>
    <property type="match status" value="1"/>
</dbReference>
<dbReference type="SMART" id="SM01152">
    <property type="entry name" value="DUF167"/>
    <property type="match status" value="1"/>
</dbReference>
<dbReference type="SUPFAM" id="SSF69786">
    <property type="entry name" value="YggU-like"/>
    <property type="match status" value="1"/>
</dbReference>
<sequence length="117" mass="12839">MASRKAIDLVRKSSSELLLLRCHVRPGASRVREGITEVTDEAVELCVSAQAQDGKANKAVVEILSETLGIPKSDLQIMQGAKTRDKTISISAVSLRQKQQDKEEDLVARIREKLLGN</sequence>
<dbReference type="NCBIfam" id="TIGR00251">
    <property type="entry name" value="DUF167 family protein"/>
    <property type="match status" value="1"/>
</dbReference>
<dbReference type="OrthoDB" id="244097at2759"/>
<accession>A0A4V1X915</accession>
<protein>
    <submittedName>
        <fullName evidence="2">Uncharacterized protein</fullName>
    </submittedName>
</protein>
<dbReference type="STRING" id="155417.A0A4V1X915"/>
<dbReference type="PANTHER" id="PTHR13420:SF7">
    <property type="entry name" value="UPF0235 PROTEIN C15ORF40"/>
    <property type="match status" value="1"/>
</dbReference>
<evidence type="ECO:0000313" key="3">
    <source>
        <dbReference type="Proteomes" id="UP000293360"/>
    </source>
</evidence>
<name>A0A4V1X915_9PEZI</name>
<dbReference type="PANTHER" id="PTHR13420">
    <property type="entry name" value="UPF0235 PROTEIN C15ORF40"/>
    <property type="match status" value="1"/>
</dbReference>
<dbReference type="Pfam" id="PF02594">
    <property type="entry name" value="DUF167"/>
    <property type="match status" value="1"/>
</dbReference>
<dbReference type="Gene3D" id="3.30.1200.10">
    <property type="entry name" value="YggU-like"/>
    <property type="match status" value="1"/>
</dbReference>
<dbReference type="InterPro" id="IPR036591">
    <property type="entry name" value="YggU-like_sf"/>
</dbReference>
<dbReference type="EMBL" id="QJNU01000826">
    <property type="protein sequence ID" value="RYO85079.1"/>
    <property type="molecule type" value="Genomic_DNA"/>
</dbReference>
<dbReference type="InterPro" id="IPR003746">
    <property type="entry name" value="DUF167"/>
</dbReference>
<organism evidence="2 3">
    <name type="scientific">Monosporascus ibericus</name>
    <dbReference type="NCBI Taxonomy" id="155417"/>
    <lineage>
        <taxon>Eukaryota</taxon>
        <taxon>Fungi</taxon>
        <taxon>Dikarya</taxon>
        <taxon>Ascomycota</taxon>
        <taxon>Pezizomycotina</taxon>
        <taxon>Sordariomycetes</taxon>
        <taxon>Xylariomycetidae</taxon>
        <taxon>Xylariales</taxon>
        <taxon>Xylariales incertae sedis</taxon>
        <taxon>Monosporascus</taxon>
    </lineage>
</organism>
<evidence type="ECO:0000256" key="1">
    <source>
        <dbReference type="ARBA" id="ARBA00010364"/>
    </source>
</evidence>
<dbReference type="AlphaFoldDB" id="A0A4V1X915"/>
<gene>
    <name evidence="2" type="ORF">DL764_009228</name>
</gene>